<dbReference type="GO" id="GO:0005886">
    <property type="term" value="C:plasma membrane"/>
    <property type="evidence" value="ECO:0007669"/>
    <property type="project" value="UniProtKB-SubCell"/>
</dbReference>
<evidence type="ECO:0000256" key="4">
    <source>
        <dbReference type="ARBA" id="ARBA00022692"/>
    </source>
</evidence>
<feature type="transmembrane region" description="Helical" evidence="7">
    <location>
        <begin position="6"/>
        <end position="28"/>
    </location>
</feature>
<evidence type="ECO:0000313" key="9">
    <source>
        <dbReference type="Proteomes" id="UP000191980"/>
    </source>
</evidence>
<keyword evidence="9" id="KW-1185">Reference proteome</keyword>
<accession>A0A1V8M620</accession>
<dbReference type="Pfam" id="PF01914">
    <property type="entry name" value="MarC"/>
    <property type="match status" value="1"/>
</dbReference>
<dbReference type="InterPro" id="IPR002771">
    <property type="entry name" value="Multi_antbiot-R_MarC"/>
</dbReference>
<dbReference type="PANTHER" id="PTHR33508">
    <property type="entry name" value="UPF0056 MEMBRANE PROTEIN YHCE"/>
    <property type="match status" value="1"/>
</dbReference>
<comment type="subcellular location">
    <subcellularLocation>
        <location evidence="1 7">Cell membrane</location>
        <topology evidence="1 7">Multi-pass membrane protein</topology>
    </subcellularLocation>
</comment>
<gene>
    <name evidence="8" type="ORF">AU255_03685</name>
</gene>
<dbReference type="RefSeq" id="WP_080521627.1">
    <property type="nucleotide sequence ID" value="NZ_LPUF01000001.1"/>
</dbReference>
<feature type="transmembrane region" description="Helical" evidence="7">
    <location>
        <begin position="68"/>
        <end position="90"/>
    </location>
</feature>
<evidence type="ECO:0000256" key="1">
    <source>
        <dbReference type="ARBA" id="ARBA00004651"/>
    </source>
</evidence>
<comment type="similarity">
    <text evidence="2 7">Belongs to the UPF0056 (MarC) family.</text>
</comment>
<proteinExistence type="inferred from homology"/>
<reference evidence="8 9" key="1">
    <citation type="submission" date="2015-12" db="EMBL/GenBank/DDBJ databases">
        <authorList>
            <person name="Shamseldin A."/>
            <person name="Moawad H."/>
            <person name="Abd El-Rahim W.M."/>
            <person name="Sadowsky M.J."/>
        </authorList>
    </citation>
    <scope>NUCLEOTIDE SEQUENCE [LARGE SCALE GENOMIC DNA]</scope>
    <source>
        <strain evidence="8 9">WF1</strain>
    </source>
</reference>
<keyword evidence="5 7" id="KW-1133">Transmembrane helix</keyword>
<protein>
    <recommendedName>
        <fullName evidence="7">UPF0056 membrane protein</fullName>
    </recommendedName>
</protein>
<evidence type="ECO:0000256" key="5">
    <source>
        <dbReference type="ARBA" id="ARBA00022989"/>
    </source>
</evidence>
<keyword evidence="6 7" id="KW-0472">Membrane</keyword>
<keyword evidence="4 7" id="KW-0812">Transmembrane</keyword>
<dbReference type="Proteomes" id="UP000191980">
    <property type="component" value="Unassembled WGS sequence"/>
</dbReference>
<feature type="transmembrane region" description="Helical" evidence="7">
    <location>
        <begin position="111"/>
        <end position="131"/>
    </location>
</feature>
<feature type="transmembrane region" description="Helical" evidence="7">
    <location>
        <begin position="181"/>
        <end position="202"/>
    </location>
</feature>
<dbReference type="OrthoDB" id="21094at2"/>
<dbReference type="STRING" id="1420851.AU255_03685"/>
<evidence type="ECO:0000256" key="7">
    <source>
        <dbReference type="RuleBase" id="RU362048"/>
    </source>
</evidence>
<dbReference type="PANTHER" id="PTHR33508:SF1">
    <property type="entry name" value="UPF0056 MEMBRANE PROTEIN YHCE"/>
    <property type="match status" value="1"/>
</dbReference>
<sequence length="205" mass="22206">MWQLLLPNVVGLWVVIDPIGTIPVFISVTKNLSPKHRRKTAIKAVAFAALILLFFLCVGQILLEALDIPLVSFQITGGIILFLFALTMIFGDSKPQQEEQLEIEAGKDCAVFPLAMPSIASPGAMLAVVVLTDNNRYDLYSQMVTASAMMIVLLATLILLLSAGWILRIIGKSGAGIISRVMGLILATVATEYILSGLKLYFQSV</sequence>
<keyword evidence="3" id="KW-1003">Cell membrane</keyword>
<evidence type="ECO:0000256" key="6">
    <source>
        <dbReference type="ARBA" id="ARBA00023136"/>
    </source>
</evidence>
<evidence type="ECO:0000256" key="3">
    <source>
        <dbReference type="ARBA" id="ARBA00022475"/>
    </source>
</evidence>
<evidence type="ECO:0000256" key="2">
    <source>
        <dbReference type="ARBA" id="ARBA00009784"/>
    </source>
</evidence>
<dbReference type="NCBIfam" id="TIGR00427">
    <property type="entry name" value="NAAT family transporter"/>
    <property type="match status" value="1"/>
</dbReference>
<organism evidence="8 9">
    <name type="scientific">Methyloprofundus sedimenti</name>
    <dbReference type="NCBI Taxonomy" id="1420851"/>
    <lineage>
        <taxon>Bacteria</taxon>
        <taxon>Pseudomonadati</taxon>
        <taxon>Pseudomonadota</taxon>
        <taxon>Gammaproteobacteria</taxon>
        <taxon>Methylococcales</taxon>
        <taxon>Methylococcaceae</taxon>
        <taxon>Methyloprofundus</taxon>
    </lineage>
</organism>
<feature type="transmembrane region" description="Helical" evidence="7">
    <location>
        <begin position="40"/>
        <end position="62"/>
    </location>
</feature>
<comment type="caution">
    <text evidence="8">The sequence shown here is derived from an EMBL/GenBank/DDBJ whole genome shotgun (WGS) entry which is preliminary data.</text>
</comment>
<dbReference type="AlphaFoldDB" id="A0A1V8M620"/>
<dbReference type="EMBL" id="LPUF01000001">
    <property type="protein sequence ID" value="OQK17011.1"/>
    <property type="molecule type" value="Genomic_DNA"/>
</dbReference>
<feature type="transmembrane region" description="Helical" evidence="7">
    <location>
        <begin position="143"/>
        <end position="169"/>
    </location>
</feature>
<name>A0A1V8M620_9GAMM</name>
<evidence type="ECO:0000313" key="8">
    <source>
        <dbReference type="EMBL" id="OQK17011.1"/>
    </source>
</evidence>